<keyword evidence="1" id="KW-0614">Plasmid</keyword>
<evidence type="ECO:0000313" key="1">
    <source>
        <dbReference type="EMBL" id="WWQ69560.1"/>
    </source>
</evidence>
<sequence>MPWDDRGGISLLIAIITGPLILVSGLLTVDAFGSLRSRENADAVAIEAARAAQQAVDLNSLIPAHGVKVDPVAATAAANGYLARTDAQGTVRITDGGRRITVTVTGSYHAKFWPHTFHHQVSSSARLLFGTTHPEDGEIR</sequence>
<keyword evidence="2" id="KW-1185">Reference proteome</keyword>
<organism evidence="1 2">
    <name type="scientific">Streptomyces citrinus</name>
    <dbReference type="NCBI Taxonomy" id="3118173"/>
    <lineage>
        <taxon>Bacteria</taxon>
        <taxon>Bacillati</taxon>
        <taxon>Actinomycetota</taxon>
        <taxon>Actinomycetes</taxon>
        <taxon>Kitasatosporales</taxon>
        <taxon>Streptomycetaceae</taxon>
        <taxon>Streptomyces</taxon>
    </lineage>
</organism>
<dbReference type="Proteomes" id="UP001432251">
    <property type="component" value="Plasmid p1"/>
</dbReference>
<geneLocation type="plasmid" evidence="1 2">
    <name>p1</name>
</geneLocation>
<protein>
    <submittedName>
        <fullName evidence="1">Uncharacterized protein</fullName>
    </submittedName>
</protein>
<evidence type="ECO:0000313" key="2">
    <source>
        <dbReference type="Proteomes" id="UP001432251"/>
    </source>
</evidence>
<reference evidence="1" key="1">
    <citation type="journal article" date="2025" name="Int. J. Syst. Evol. Microbiol.">
        <title>Streptomyces citrinus sp. nov., with yellow diffusible pigment.</title>
        <authorList>
            <person name="He Y."/>
            <person name="Yang E."/>
            <person name="Xu J."/>
            <person name="Sun Y."/>
            <person name="Sun L."/>
        </authorList>
    </citation>
    <scope>NUCLEOTIDE SEQUENCE</scope>
    <source>
        <strain evidence="1">Q6</strain>
    </source>
</reference>
<gene>
    <name evidence="1" type="ORF">V2W30_41080</name>
</gene>
<proteinExistence type="predicted"/>
<accession>A0ACD5AQR6</accession>
<dbReference type="EMBL" id="CP146023">
    <property type="protein sequence ID" value="WWQ69560.1"/>
    <property type="molecule type" value="Genomic_DNA"/>
</dbReference>
<name>A0ACD5AQR6_9ACTN</name>